<dbReference type="PIRSF" id="PIRSF001604">
    <property type="entry name" value="LigA"/>
    <property type="match status" value="1"/>
</dbReference>
<dbReference type="SMART" id="SM00532">
    <property type="entry name" value="LIGANc"/>
    <property type="match status" value="1"/>
</dbReference>
<dbReference type="EMBL" id="CP097762">
    <property type="protein sequence ID" value="URJ24991.1"/>
    <property type="molecule type" value="Genomic_DNA"/>
</dbReference>
<dbReference type="NCBIfam" id="NF005932">
    <property type="entry name" value="PRK07956.1"/>
    <property type="match status" value="1"/>
</dbReference>
<dbReference type="InterPro" id="IPR004150">
    <property type="entry name" value="NAD_DNA_ligase_OB"/>
</dbReference>
<dbReference type="InterPro" id="IPR010994">
    <property type="entry name" value="RuvA_2-like"/>
</dbReference>
<evidence type="ECO:0000256" key="7">
    <source>
        <dbReference type="ARBA" id="ARBA00023204"/>
    </source>
</evidence>
<feature type="binding site" evidence="9">
    <location>
        <position position="321"/>
    </location>
    <ligand>
        <name>NAD(+)</name>
        <dbReference type="ChEBI" id="CHEBI:57540"/>
    </ligand>
</feature>
<sequence>MNFFKKAKKLKQKLRYWEYLYYVKNEPVVSDEQYDAVLLELQRLEKIYPYLVTDDSSTCRVGGMPQKSFKKIRHKIPMLSLNSVIEESKLIFFDKRIKKNLHSTCDITYCCELKIDGLASSLLYKNGKLVYAATRGDGIIGEDITKTARVIPSIPICLQNYNCVNFNNTFPNILEIRGEVFISKESFLKLNEIKVQKGEKIFSNARNAASGLLRQLNSDVKLTSFLSFYCYGIGYFSGKLDLPDSHWKRLQLCRSWGFPVSEHIFLYSKIDQILAYYSNMKIIRSDLHFNIDGVVIKVNSCLFQNKLGCGSKAPNWAIAYKFPPVIGLTKVRRVAFQVGRTGIITPIAYIDPIVISSVVIRKVNIHNINSVKKLGLMIGDTVRIQRSGDVIPKILDVVMSKRTNYAKSIEFPYLCPECGTKIIARYHTSILRCNAGLSCLAQRKAMFRHFVSRKAMNISGIGSKIIDQLVDKKLISTLSDLFVLKKHELLALNRLSMLSIERLLTAIESSKKVTLARFIYALGIYNVGESIATNLALSYKKFENLVTADFESLSSLEYIGPIIAENIYYFFRDSDNMKNIKKFFEPSIGINLYSII</sequence>
<keyword evidence="1 9" id="KW-0436">Ligase</keyword>
<dbReference type="SUPFAM" id="SSF47781">
    <property type="entry name" value="RuvA domain 2-like"/>
    <property type="match status" value="1"/>
</dbReference>
<name>A0ABY4SW26_9ENTR</name>
<dbReference type="InterPro" id="IPR041663">
    <property type="entry name" value="DisA/LigA_HHH"/>
</dbReference>
<dbReference type="Pfam" id="PF12826">
    <property type="entry name" value="HHH_2"/>
    <property type="match status" value="1"/>
</dbReference>
<evidence type="ECO:0000256" key="5">
    <source>
        <dbReference type="ARBA" id="ARBA00022833"/>
    </source>
</evidence>
<proteinExistence type="inferred from homology"/>
<keyword evidence="3 9" id="KW-0479">Metal-binding</keyword>
<dbReference type="InterPro" id="IPR013839">
    <property type="entry name" value="DNAligase_adenylation"/>
</dbReference>
<evidence type="ECO:0000256" key="2">
    <source>
        <dbReference type="ARBA" id="ARBA00022705"/>
    </source>
</evidence>
<dbReference type="InterPro" id="IPR013840">
    <property type="entry name" value="DNAligase_N"/>
</dbReference>
<evidence type="ECO:0000259" key="10">
    <source>
        <dbReference type="SMART" id="SM00532"/>
    </source>
</evidence>
<dbReference type="Gene3D" id="1.10.287.610">
    <property type="entry name" value="Helix hairpin bin"/>
    <property type="match status" value="1"/>
</dbReference>
<keyword evidence="2 9" id="KW-0235">DNA replication</keyword>
<keyword evidence="6 9" id="KW-0520">NAD</keyword>
<dbReference type="InterPro" id="IPR012340">
    <property type="entry name" value="NA-bd_OB-fold"/>
</dbReference>
<accession>A0ABY4SW26</accession>
<comment type="cofactor">
    <cofactor evidence="9">
        <name>Mg(2+)</name>
        <dbReference type="ChEBI" id="CHEBI:18420"/>
    </cofactor>
    <cofactor evidence="9">
        <name>Mn(2+)</name>
        <dbReference type="ChEBI" id="CHEBI:29035"/>
    </cofactor>
</comment>
<dbReference type="HAMAP" id="MF_01588">
    <property type="entry name" value="DNA_ligase_A"/>
    <property type="match status" value="1"/>
</dbReference>
<keyword evidence="4 9" id="KW-0227">DNA damage</keyword>
<dbReference type="RefSeq" id="WP_250223122.1">
    <property type="nucleotide sequence ID" value="NZ_CP097762.1"/>
</dbReference>
<evidence type="ECO:0000256" key="3">
    <source>
        <dbReference type="ARBA" id="ARBA00022723"/>
    </source>
</evidence>
<dbReference type="SUPFAM" id="SSF50249">
    <property type="entry name" value="Nucleic acid-binding proteins"/>
    <property type="match status" value="1"/>
</dbReference>
<dbReference type="Pfam" id="PF01653">
    <property type="entry name" value="DNA_ligase_aden"/>
    <property type="match status" value="1"/>
</dbReference>
<feature type="binding site" evidence="9">
    <location>
        <position position="112"/>
    </location>
    <ligand>
        <name>NAD(+)</name>
        <dbReference type="ChEBI" id="CHEBI:57540"/>
    </ligand>
</feature>
<dbReference type="Gene3D" id="2.40.50.140">
    <property type="entry name" value="Nucleic acid-binding proteins"/>
    <property type="match status" value="1"/>
</dbReference>
<feature type="binding site" evidence="9">
    <location>
        <position position="439"/>
    </location>
    <ligand>
        <name>Zn(2+)</name>
        <dbReference type="ChEBI" id="CHEBI:29105"/>
    </ligand>
</feature>
<keyword evidence="9" id="KW-0460">Magnesium</keyword>
<feature type="active site" description="N6-AMP-lysine intermediate" evidence="9">
    <location>
        <position position="114"/>
    </location>
</feature>
<comment type="caution">
    <text evidence="9">Lacks conserved residue(s) required for the propagation of feature annotation.</text>
</comment>
<dbReference type="PANTHER" id="PTHR23389:SF9">
    <property type="entry name" value="DNA LIGASE"/>
    <property type="match status" value="1"/>
</dbReference>
<dbReference type="Gene3D" id="1.10.150.20">
    <property type="entry name" value="5' to 3' exonuclease, C-terminal subdomain"/>
    <property type="match status" value="2"/>
</dbReference>
<comment type="catalytic activity">
    <reaction evidence="8 9">
        <text>NAD(+) + (deoxyribonucleotide)n-3'-hydroxyl + 5'-phospho-(deoxyribonucleotide)m = (deoxyribonucleotide)n+m + AMP + beta-nicotinamide D-nucleotide.</text>
        <dbReference type="EC" id="6.5.1.2"/>
    </reaction>
</comment>
<comment type="function">
    <text evidence="9">DNA ligase that catalyzes the formation of phosphodiester linkages between 5'-phosphoryl and 3'-hydroxyl groups in double-stranded DNA using NAD as a coenzyme and as the energy source for the reaction. It is essential for DNA replication and repair of damaged DNA.</text>
</comment>
<evidence type="ECO:0000256" key="1">
    <source>
        <dbReference type="ARBA" id="ARBA00022598"/>
    </source>
</evidence>
<dbReference type="SUPFAM" id="SSF56091">
    <property type="entry name" value="DNA ligase/mRNA capping enzyme, catalytic domain"/>
    <property type="match status" value="1"/>
</dbReference>
<dbReference type="Proteomes" id="UP001056834">
    <property type="component" value="Chromosome"/>
</dbReference>
<dbReference type="PROSITE" id="PS01055">
    <property type="entry name" value="DNA_LIGASE_N1"/>
    <property type="match status" value="1"/>
</dbReference>
<feature type="binding site" evidence="9">
    <location>
        <begin position="31"/>
        <end position="35"/>
    </location>
    <ligand>
        <name>NAD(+)</name>
        <dbReference type="ChEBI" id="CHEBI:57540"/>
    </ligand>
</feature>
<evidence type="ECO:0000256" key="9">
    <source>
        <dbReference type="HAMAP-Rule" id="MF_01588"/>
    </source>
</evidence>
<feature type="binding site" evidence="9">
    <location>
        <position position="415"/>
    </location>
    <ligand>
        <name>Zn(2+)</name>
        <dbReference type="ChEBI" id="CHEBI:29105"/>
    </ligand>
</feature>
<dbReference type="InterPro" id="IPR001679">
    <property type="entry name" value="DNA_ligase"/>
</dbReference>
<dbReference type="NCBIfam" id="TIGR00575">
    <property type="entry name" value="dnlj"/>
    <property type="match status" value="1"/>
</dbReference>
<dbReference type="Pfam" id="PF03120">
    <property type="entry name" value="OB_DNA_ligase"/>
    <property type="match status" value="1"/>
</dbReference>
<reference evidence="11" key="1">
    <citation type="submission" date="2022-05" db="EMBL/GenBank/DDBJ databases">
        <title>Impact of host demography and evolutionary history on endosymbiont molecular evolution: a test in carpenter ants (Genus Camponotus) and their Blochmannia endosymbionts.</title>
        <authorList>
            <person name="Manthey J.D."/>
            <person name="Giron J.C."/>
            <person name="Hruska J.P."/>
        </authorList>
    </citation>
    <scope>NUCLEOTIDE SEQUENCE</scope>
    <source>
        <strain evidence="11">C-006</strain>
    </source>
</reference>
<feature type="domain" description="NAD-dependent DNA ligase N-terminal" evidence="10">
    <location>
        <begin position="2"/>
        <end position="455"/>
    </location>
</feature>
<evidence type="ECO:0000256" key="4">
    <source>
        <dbReference type="ARBA" id="ARBA00022763"/>
    </source>
</evidence>
<dbReference type="PANTHER" id="PTHR23389">
    <property type="entry name" value="CHROMOSOME TRANSMISSION FIDELITY FACTOR 18"/>
    <property type="match status" value="1"/>
</dbReference>
<keyword evidence="12" id="KW-1185">Reference proteome</keyword>
<evidence type="ECO:0000313" key="11">
    <source>
        <dbReference type="EMBL" id="URJ24991.1"/>
    </source>
</evidence>
<keyword evidence="5 9" id="KW-0862">Zinc</keyword>
<keyword evidence="9" id="KW-0464">Manganese</keyword>
<dbReference type="Gene3D" id="6.20.10.30">
    <property type="match status" value="1"/>
</dbReference>
<gene>
    <name evidence="9 11" type="primary">ligA</name>
    <name evidence="11" type="ORF">M9405_02470</name>
</gene>
<dbReference type="GO" id="GO:0003911">
    <property type="term" value="F:DNA ligase (NAD+) activity"/>
    <property type="evidence" value="ECO:0007669"/>
    <property type="project" value="UniProtKB-EC"/>
</dbReference>
<dbReference type="EC" id="6.5.1.2" evidence="9"/>
<dbReference type="CDD" id="cd00114">
    <property type="entry name" value="LIGANc"/>
    <property type="match status" value="1"/>
</dbReference>
<comment type="similarity">
    <text evidence="9">Belongs to the NAD-dependent DNA ligase family. LigA subfamily.</text>
</comment>
<evidence type="ECO:0000256" key="8">
    <source>
        <dbReference type="ARBA" id="ARBA00034005"/>
    </source>
</evidence>
<feature type="binding site" evidence="9">
    <location>
        <begin position="80"/>
        <end position="81"/>
    </location>
    <ligand>
        <name>NAD(+)</name>
        <dbReference type="ChEBI" id="CHEBI:57540"/>
    </ligand>
</feature>
<dbReference type="InterPro" id="IPR018239">
    <property type="entry name" value="DNA_ligase_AS"/>
</dbReference>
<feature type="binding site" evidence="9">
    <location>
        <position position="135"/>
    </location>
    <ligand>
        <name>NAD(+)</name>
        <dbReference type="ChEBI" id="CHEBI:57540"/>
    </ligand>
</feature>
<organism evidence="11 12">
    <name type="scientific">Candidatus Blochmannia ocreatus</name>
    <name type="common">nom. nud.</name>
    <dbReference type="NCBI Taxonomy" id="251538"/>
    <lineage>
        <taxon>Bacteria</taxon>
        <taxon>Pseudomonadati</taxon>
        <taxon>Pseudomonadota</taxon>
        <taxon>Gammaproteobacteria</taxon>
        <taxon>Enterobacterales</taxon>
        <taxon>Enterobacteriaceae</taxon>
        <taxon>ant endosymbionts</taxon>
        <taxon>Candidatus Blochmanniella</taxon>
    </lineage>
</organism>
<protein>
    <recommendedName>
        <fullName evidence="9">DNA ligase</fullName>
        <ecNumber evidence="9">6.5.1.2</ecNumber>
    </recommendedName>
    <alternativeName>
        <fullName evidence="9">Polydeoxyribonucleotide synthase [NAD(+)]</fullName>
    </alternativeName>
</protein>
<dbReference type="Gene3D" id="3.30.470.30">
    <property type="entry name" value="DNA ligase/mRNA capping enzyme"/>
    <property type="match status" value="1"/>
</dbReference>
<feature type="binding site" evidence="9">
    <location>
        <position position="179"/>
    </location>
    <ligand>
        <name>NAD(+)</name>
        <dbReference type="ChEBI" id="CHEBI:57540"/>
    </ligand>
</feature>
<evidence type="ECO:0000313" key="12">
    <source>
        <dbReference type="Proteomes" id="UP001056834"/>
    </source>
</evidence>
<evidence type="ECO:0000256" key="6">
    <source>
        <dbReference type="ARBA" id="ARBA00023027"/>
    </source>
</evidence>
<feature type="binding site" evidence="9">
    <location>
        <position position="418"/>
    </location>
    <ligand>
        <name>Zn(2+)</name>
        <dbReference type="ChEBI" id="CHEBI:29105"/>
    </ligand>
</feature>
<keyword evidence="7 9" id="KW-0234">DNA repair</keyword>
<feature type="binding site" evidence="9">
    <location>
        <position position="297"/>
    </location>
    <ligand>
        <name>NAD(+)</name>
        <dbReference type="ChEBI" id="CHEBI:57540"/>
    </ligand>
</feature>